<dbReference type="Gene3D" id="3.40.50.2300">
    <property type="match status" value="1"/>
</dbReference>
<feature type="compositionally biased region" description="Pro residues" evidence="8">
    <location>
        <begin position="51"/>
        <end position="61"/>
    </location>
</feature>
<reference evidence="11 12" key="1">
    <citation type="submission" date="2023-01" db="EMBL/GenBank/DDBJ databases">
        <authorList>
            <person name="Whitehead M."/>
        </authorList>
    </citation>
    <scope>NUCLEOTIDE SEQUENCE [LARGE SCALE GENOMIC DNA]</scope>
</reference>
<evidence type="ECO:0000313" key="11">
    <source>
        <dbReference type="EMBL" id="CAI6362543.1"/>
    </source>
</evidence>
<dbReference type="Pfam" id="PF02170">
    <property type="entry name" value="PAZ"/>
    <property type="match status" value="1"/>
</dbReference>
<dbReference type="SMART" id="SM00949">
    <property type="entry name" value="PAZ"/>
    <property type="match status" value="1"/>
</dbReference>
<gene>
    <name evidence="11" type="ORF">MEUPH1_LOCUS17604</name>
</gene>
<name>A0AAV0X2Y2_9HEMI</name>
<accession>A0AAV0X2Y2</accession>
<dbReference type="InterPro" id="IPR012337">
    <property type="entry name" value="RNaseH-like_sf"/>
</dbReference>
<sequence>MDPNPPRRGRGRARGGNPPPPNQIGQPRGPPPNQMGQPRGPPPNQLGQPRAPRPAQAPPRRPQPRNVPGQSGPQSVEQVTSGLENLKTGDALTPIGRGAVRGRKPIENTYYRIERPESSKSSDGKLGKGGQEIQLTSNYFPITTYTDWTLYQYRVDFNPEQDKVNIQRGLLGPHKALLGPHIFDGTMLFSSKKYKPDTLELTSKRNFDDEIVIITIKFTQTIEKGDHASIQIFNLLIRKALMNLDLSMVGRNYYDDKAKINIPKHRLQLWPGYETTISMYDSGLLLRAEISTKVMREETVLDFLRECADNRNRDPQWMVKFKMGVIGSTVLTRYNNQTYRIDDVDDTSSTKSTFKKRDGSSISYIDYYREKHKINLSNHQQPMLVSKKKKSFQIEGEECELVYLVPELCTLTGLTQRMRDNRNLMNDLAVYTRVGPTERISKYNNFINRVLTTPKSAETLSQWNLTLSNKLVTFNGRVLTQETLQGSQIKYPAGNTADWTSSLRNTAMFTCAEIKQWVVLGPQSNGGQVRLFIKSLLTVASKMKFNLPPPEIVDLDISNMRPYLTTLDRVINQMNPSFILCVINRNDHYHVIKRLLCVDRAVPSQVVLMKQIEKNNMSVCTKIAIQINCKLGGAPWRVVIPEKKMMIVGFDVCHDKQNKNKSYGALVATMNDSHTAYFSCVQPHESGQEISSYFAMSIAKALIKFRSINKELPNSIIIYRDGVGDGQLSSVHRTEVDMVKKTCKDLYGEKKIGIAFIIVKKRISTRFFCRTPQNYQNPPPGTVIDNTVTDPTMYDFYLVSQNVTQGTVTPTHYNVIVDTLNETTTTCFTPGILQKITFKLTHMYYNWTGTVRVPALCQLAHKLAFLTGQSLQSAPNPGLEDLLYFL</sequence>
<dbReference type="FunFam" id="2.170.260.10:FF:000003">
    <property type="entry name" value="Piwi-like RNA-mediated gene silencing 2"/>
    <property type="match status" value="1"/>
</dbReference>
<evidence type="ECO:0000256" key="2">
    <source>
        <dbReference type="ARBA" id="ARBA00022473"/>
    </source>
</evidence>
<dbReference type="SUPFAM" id="SSF53098">
    <property type="entry name" value="Ribonuclease H-like"/>
    <property type="match status" value="1"/>
</dbReference>
<evidence type="ECO:0000256" key="8">
    <source>
        <dbReference type="SAM" id="MobiDB-lite"/>
    </source>
</evidence>
<dbReference type="InterPro" id="IPR036397">
    <property type="entry name" value="RNaseH_sf"/>
</dbReference>
<feature type="compositionally biased region" description="Polar residues" evidence="8">
    <location>
        <begin position="68"/>
        <end position="83"/>
    </location>
</feature>
<evidence type="ECO:0000256" key="1">
    <source>
        <dbReference type="ARBA" id="ARBA00004496"/>
    </source>
</evidence>
<feature type="domain" description="Piwi" evidence="10">
    <location>
        <begin position="578"/>
        <end position="872"/>
    </location>
</feature>
<keyword evidence="5" id="KW-0694">RNA-binding</keyword>
<dbReference type="SMART" id="SM00950">
    <property type="entry name" value="Piwi"/>
    <property type="match status" value="1"/>
</dbReference>
<dbReference type="FunFam" id="3.30.420.10:FF:000014">
    <property type="entry name" value="Piwi-like RNA-mediated gene silencing 1"/>
    <property type="match status" value="1"/>
</dbReference>
<evidence type="ECO:0000256" key="6">
    <source>
        <dbReference type="ARBA" id="ARBA00023158"/>
    </source>
</evidence>
<dbReference type="Pfam" id="PF23278">
    <property type="entry name" value="Piwi_N"/>
    <property type="match status" value="1"/>
</dbReference>
<keyword evidence="12" id="KW-1185">Reference proteome</keyword>
<dbReference type="InterPro" id="IPR003165">
    <property type="entry name" value="Piwi"/>
</dbReference>
<evidence type="ECO:0000259" key="10">
    <source>
        <dbReference type="PROSITE" id="PS50822"/>
    </source>
</evidence>
<comment type="caution">
    <text evidence="11">The sequence shown here is derived from an EMBL/GenBank/DDBJ whole genome shotgun (WGS) entry which is preliminary data.</text>
</comment>
<dbReference type="InterPro" id="IPR036085">
    <property type="entry name" value="PAZ_dom_sf"/>
</dbReference>
<proteinExistence type="inferred from homology"/>
<dbReference type="GO" id="GO:0003723">
    <property type="term" value="F:RNA binding"/>
    <property type="evidence" value="ECO:0007669"/>
    <property type="project" value="UniProtKB-KW"/>
</dbReference>
<evidence type="ECO:0000256" key="7">
    <source>
        <dbReference type="ARBA" id="ARBA00038291"/>
    </source>
</evidence>
<keyword evidence="2" id="KW-0217">Developmental protein</keyword>
<feature type="region of interest" description="Disordered" evidence="8">
    <location>
        <begin position="1"/>
        <end position="130"/>
    </location>
</feature>
<dbReference type="GO" id="GO:0030154">
    <property type="term" value="P:cell differentiation"/>
    <property type="evidence" value="ECO:0007669"/>
    <property type="project" value="UniProtKB-KW"/>
</dbReference>
<feature type="compositionally biased region" description="Basic and acidic residues" evidence="8">
    <location>
        <begin position="112"/>
        <end position="126"/>
    </location>
</feature>
<organism evidence="11 12">
    <name type="scientific">Macrosiphum euphorbiae</name>
    <name type="common">potato aphid</name>
    <dbReference type="NCBI Taxonomy" id="13131"/>
    <lineage>
        <taxon>Eukaryota</taxon>
        <taxon>Metazoa</taxon>
        <taxon>Ecdysozoa</taxon>
        <taxon>Arthropoda</taxon>
        <taxon>Hexapoda</taxon>
        <taxon>Insecta</taxon>
        <taxon>Pterygota</taxon>
        <taxon>Neoptera</taxon>
        <taxon>Paraneoptera</taxon>
        <taxon>Hemiptera</taxon>
        <taxon>Sternorrhyncha</taxon>
        <taxon>Aphidomorpha</taxon>
        <taxon>Aphidoidea</taxon>
        <taxon>Aphididae</taxon>
        <taxon>Macrosiphini</taxon>
        <taxon>Macrosiphum</taxon>
    </lineage>
</organism>
<dbReference type="Gene3D" id="3.30.420.10">
    <property type="entry name" value="Ribonuclease H-like superfamily/Ribonuclease H"/>
    <property type="match status" value="1"/>
</dbReference>
<keyword evidence="3" id="KW-0963">Cytoplasm</keyword>
<dbReference type="Proteomes" id="UP001160148">
    <property type="component" value="Unassembled WGS sequence"/>
</dbReference>
<dbReference type="PROSITE" id="PS50821">
    <property type="entry name" value="PAZ"/>
    <property type="match status" value="1"/>
</dbReference>
<dbReference type="EMBL" id="CARXXK010000003">
    <property type="protein sequence ID" value="CAI6362543.1"/>
    <property type="molecule type" value="Genomic_DNA"/>
</dbReference>
<protein>
    <submittedName>
        <fullName evidence="11">Uncharacterized protein</fullName>
    </submittedName>
</protein>
<dbReference type="PANTHER" id="PTHR22891">
    <property type="entry name" value="EUKARYOTIC TRANSLATION INITIATION FACTOR 2C"/>
    <property type="match status" value="1"/>
</dbReference>
<feature type="domain" description="PAZ" evidence="9">
    <location>
        <begin position="299"/>
        <end position="413"/>
    </location>
</feature>
<dbReference type="Gene3D" id="2.170.260.10">
    <property type="entry name" value="paz domain"/>
    <property type="match status" value="1"/>
</dbReference>
<dbReference type="Pfam" id="PF02171">
    <property type="entry name" value="Piwi"/>
    <property type="match status" value="1"/>
</dbReference>
<dbReference type="GO" id="GO:0140965">
    <property type="term" value="P:secondary piRNA processing"/>
    <property type="evidence" value="ECO:0007669"/>
    <property type="project" value="UniProtKB-ARBA"/>
</dbReference>
<dbReference type="SUPFAM" id="SSF101690">
    <property type="entry name" value="PAZ domain"/>
    <property type="match status" value="1"/>
</dbReference>
<keyword evidence="6" id="KW-0943">RNA-mediated gene silencing</keyword>
<dbReference type="CDD" id="cd02845">
    <property type="entry name" value="PAZ_piwi_like"/>
    <property type="match status" value="1"/>
</dbReference>
<evidence type="ECO:0000256" key="4">
    <source>
        <dbReference type="ARBA" id="ARBA00022782"/>
    </source>
</evidence>
<dbReference type="InterPro" id="IPR003100">
    <property type="entry name" value="PAZ_dom"/>
</dbReference>
<evidence type="ECO:0000256" key="5">
    <source>
        <dbReference type="ARBA" id="ARBA00022884"/>
    </source>
</evidence>
<dbReference type="PROSITE" id="PS50822">
    <property type="entry name" value="PIWI"/>
    <property type="match status" value="1"/>
</dbReference>
<keyword evidence="4" id="KW-0221">Differentiation</keyword>
<evidence type="ECO:0000259" key="9">
    <source>
        <dbReference type="PROSITE" id="PS50821"/>
    </source>
</evidence>
<comment type="subcellular location">
    <subcellularLocation>
        <location evidence="1">Cytoplasm</location>
    </subcellularLocation>
</comment>
<feature type="compositionally biased region" description="Pro residues" evidence="8">
    <location>
        <begin position="17"/>
        <end position="44"/>
    </location>
</feature>
<dbReference type="CDD" id="cd04658">
    <property type="entry name" value="Piwi_piwi-like_Euk"/>
    <property type="match status" value="1"/>
</dbReference>
<comment type="similarity">
    <text evidence="7">Belongs to the argonaute family. Piwi subfamily.</text>
</comment>
<dbReference type="AlphaFoldDB" id="A0AAV0X2Y2"/>
<evidence type="ECO:0000256" key="3">
    <source>
        <dbReference type="ARBA" id="ARBA00022490"/>
    </source>
</evidence>
<evidence type="ECO:0000313" key="12">
    <source>
        <dbReference type="Proteomes" id="UP001160148"/>
    </source>
</evidence>
<dbReference type="GO" id="GO:0005737">
    <property type="term" value="C:cytoplasm"/>
    <property type="evidence" value="ECO:0007669"/>
    <property type="project" value="UniProtKB-SubCell"/>
</dbReference>